<keyword evidence="2" id="KW-0238">DNA-binding</keyword>
<name>A0A173GZS7_9BURK</name>
<reference evidence="6" key="1">
    <citation type="submission" date="2016-06" db="EMBL/GenBank/DDBJ databases">
        <title>Complete Genome Sequence of Pandoraea faecigallinarum DSM-23572.</title>
        <authorList>
            <person name="Yong D."/>
            <person name="Ee R."/>
            <person name="Lim Y.-L."/>
            <person name="Yin W.-F."/>
            <person name="Chan K.-G."/>
        </authorList>
    </citation>
    <scope>NUCLEOTIDE SEQUENCE</scope>
    <source>
        <strain evidence="6">DSM 23572</strain>
    </source>
</reference>
<dbReference type="AlphaFoldDB" id="A0A173GZS7"/>
<evidence type="ECO:0000256" key="3">
    <source>
        <dbReference type="ARBA" id="ARBA00023163"/>
    </source>
</evidence>
<evidence type="ECO:0000256" key="1">
    <source>
        <dbReference type="ARBA" id="ARBA00023015"/>
    </source>
</evidence>
<keyword evidence="1" id="KW-0805">Transcription regulation</keyword>
<proteinExistence type="predicted"/>
<evidence type="ECO:0000256" key="4">
    <source>
        <dbReference type="SAM" id="MobiDB-lite"/>
    </source>
</evidence>
<dbReference type="Gene3D" id="2.60.120.10">
    <property type="entry name" value="Jelly Rolls"/>
    <property type="match status" value="1"/>
</dbReference>
<feature type="domain" description="HTH araC/xylS-type" evidence="5">
    <location>
        <begin position="154"/>
        <end position="252"/>
    </location>
</feature>
<dbReference type="STRING" id="656179.AB870_20105"/>
<dbReference type="PROSITE" id="PS01124">
    <property type="entry name" value="HTH_ARAC_FAMILY_2"/>
    <property type="match status" value="1"/>
</dbReference>
<dbReference type="Proteomes" id="UP000035651">
    <property type="component" value="Chromosome"/>
</dbReference>
<dbReference type="SUPFAM" id="SSF46689">
    <property type="entry name" value="Homeodomain-like"/>
    <property type="match status" value="2"/>
</dbReference>
<dbReference type="Pfam" id="PF12833">
    <property type="entry name" value="HTH_18"/>
    <property type="match status" value="1"/>
</dbReference>
<dbReference type="SMART" id="SM00342">
    <property type="entry name" value="HTH_ARAC"/>
    <property type="match status" value="1"/>
</dbReference>
<evidence type="ECO:0000256" key="2">
    <source>
        <dbReference type="ARBA" id="ARBA00023125"/>
    </source>
</evidence>
<keyword evidence="3" id="KW-0804">Transcription</keyword>
<sequence length="282" mass="30973">MATPPRILELREYRTTDSTDTHDFHQVVIGLSGRMSLSLDGNAMQSGRVGARNGVVIPAGVRHDYRGDGPNRQVVLDVPSRVARETGTERAFAHEAFFALDATLLALAHRVSHSVDAGHPLDADDPVVRDWLRALMARLAPARHASRTLRLDLARIDARLQADLATPPDTATLAHEAGMSVRHFHDCFVAMTGETPHRYLMRLRLARAASLLLAHDTPLAEIALDVGFNDQSALTHAFRQHYGLTPAVWRRERAARPAEARMGHASNGDIRAVGISPPRQDD</sequence>
<protein>
    <recommendedName>
        <fullName evidence="5">HTH araC/xylS-type domain-containing protein</fullName>
    </recommendedName>
</protein>
<evidence type="ECO:0000259" key="5">
    <source>
        <dbReference type="PROSITE" id="PS01124"/>
    </source>
</evidence>
<dbReference type="PANTHER" id="PTHR46796">
    <property type="entry name" value="HTH-TYPE TRANSCRIPTIONAL ACTIVATOR RHAS-RELATED"/>
    <property type="match status" value="1"/>
</dbReference>
<dbReference type="GO" id="GO:0003700">
    <property type="term" value="F:DNA-binding transcription factor activity"/>
    <property type="evidence" value="ECO:0007669"/>
    <property type="project" value="InterPro"/>
</dbReference>
<dbReference type="EMBL" id="CP011807">
    <property type="protein sequence ID" value="ANI21688.1"/>
    <property type="molecule type" value="Genomic_DNA"/>
</dbReference>
<dbReference type="GO" id="GO:0043565">
    <property type="term" value="F:sequence-specific DNA binding"/>
    <property type="evidence" value="ECO:0007669"/>
    <property type="project" value="InterPro"/>
</dbReference>
<dbReference type="InterPro" id="IPR014710">
    <property type="entry name" value="RmlC-like_jellyroll"/>
</dbReference>
<dbReference type="InterPro" id="IPR050204">
    <property type="entry name" value="AraC_XylS_family_regulators"/>
</dbReference>
<dbReference type="KEGG" id="pfg:AB870_20105"/>
<dbReference type="InterPro" id="IPR018062">
    <property type="entry name" value="HTH_AraC-typ_CS"/>
</dbReference>
<feature type="region of interest" description="Disordered" evidence="4">
    <location>
        <begin position="255"/>
        <end position="282"/>
    </location>
</feature>
<evidence type="ECO:0000313" key="7">
    <source>
        <dbReference type="Proteomes" id="UP000035651"/>
    </source>
</evidence>
<dbReference type="InterPro" id="IPR011051">
    <property type="entry name" value="RmlC_Cupin_sf"/>
</dbReference>
<dbReference type="PROSITE" id="PS00041">
    <property type="entry name" value="HTH_ARAC_FAMILY_1"/>
    <property type="match status" value="1"/>
</dbReference>
<dbReference type="OrthoDB" id="9809338at2"/>
<dbReference type="Gene3D" id="1.10.10.60">
    <property type="entry name" value="Homeodomain-like"/>
    <property type="match status" value="2"/>
</dbReference>
<dbReference type="RefSeq" id="WP_053059633.1">
    <property type="nucleotide sequence ID" value="NZ_CP011807.3"/>
</dbReference>
<accession>A0A173GZS7</accession>
<dbReference type="SUPFAM" id="SSF51182">
    <property type="entry name" value="RmlC-like cupins"/>
    <property type="match status" value="1"/>
</dbReference>
<gene>
    <name evidence="6" type="ORF">AB870_20105</name>
</gene>
<evidence type="ECO:0000313" key="6">
    <source>
        <dbReference type="EMBL" id="ANI21688.1"/>
    </source>
</evidence>
<organism evidence="6 7">
    <name type="scientific">Pandoraea faecigallinarum</name>
    <dbReference type="NCBI Taxonomy" id="656179"/>
    <lineage>
        <taxon>Bacteria</taxon>
        <taxon>Pseudomonadati</taxon>
        <taxon>Pseudomonadota</taxon>
        <taxon>Betaproteobacteria</taxon>
        <taxon>Burkholderiales</taxon>
        <taxon>Burkholderiaceae</taxon>
        <taxon>Pandoraea</taxon>
    </lineage>
</organism>
<dbReference type="InterPro" id="IPR018060">
    <property type="entry name" value="HTH_AraC"/>
</dbReference>
<keyword evidence="7" id="KW-1185">Reference proteome</keyword>
<dbReference type="InterPro" id="IPR009057">
    <property type="entry name" value="Homeodomain-like_sf"/>
</dbReference>
<dbReference type="PANTHER" id="PTHR46796:SF10">
    <property type="entry name" value="TRANSCRIPTIONAL ACTIVATOR FEAR"/>
    <property type="match status" value="1"/>
</dbReference>